<dbReference type="PANTHER" id="PTHR35394">
    <property type="entry name" value="DUF3176 DOMAIN-CONTAINING PROTEIN"/>
    <property type="match status" value="1"/>
</dbReference>
<dbReference type="KEGG" id="maw:19253101"/>
<dbReference type="EMBL" id="GL698587">
    <property type="protein sequence ID" value="EFY85172.1"/>
    <property type="molecule type" value="Genomic_DNA"/>
</dbReference>
<evidence type="ECO:0000256" key="1">
    <source>
        <dbReference type="SAM" id="MobiDB-lite"/>
    </source>
</evidence>
<feature type="compositionally biased region" description="Basic and acidic residues" evidence="1">
    <location>
        <begin position="34"/>
        <end position="44"/>
    </location>
</feature>
<dbReference type="OrthoDB" id="4960252at2759"/>
<evidence type="ECO:0000313" key="3">
    <source>
        <dbReference type="Proteomes" id="UP000002499"/>
    </source>
</evidence>
<accession>E9EFZ2</accession>
<dbReference type="eggNOG" id="ENOG502REPU">
    <property type="taxonomic scope" value="Eukaryota"/>
</dbReference>
<evidence type="ECO:0000313" key="2">
    <source>
        <dbReference type="EMBL" id="EFY85172.1"/>
    </source>
</evidence>
<name>E9EFZ2_METAQ</name>
<organism evidence="3">
    <name type="scientific">Metarhizium acridum (strain CQMa 102)</name>
    <dbReference type="NCBI Taxonomy" id="655827"/>
    <lineage>
        <taxon>Eukaryota</taxon>
        <taxon>Fungi</taxon>
        <taxon>Dikarya</taxon>
        <taxon>Ascomycota</taxon>
        <taxon>Pezizomycotina</taxon>
        <taxon>Sordariomycetes</taxon>
        <taxon>Hypocreomycetidae</taxon>
        <taxon>Hypocreales</taxon>
        <taxon>Clavicipitaceae</taxon>
        <taxon>Metarhizium</taxon>
    </lineage>
</organism>
<dbReference type="HOGENOM" id="CLU_015092_1_2_1"/>
<dbReference type="InParanoid" id="E9EFZ2"/>
<dbReference type="Proteomes" id="UP000002499">
    <property type="component" value="Unassembled WGS sequence"/>
</dbReference>
<protein>
    <submittedName>
        <fullName evidence="2">Uncharacterized protein</fullName>
    </submittedName>
</protein>
<dbReference type="GeneID" id="19253101"/>
<sequence>MAGIYTKLDSQVDLHGFTDVDGEAKSESSSAKLPVKESNKLDAAAHDKKSGIHIRSAVMATLLRVYNDQALSEWRAPLSINTVVAILTAILKGVLAVPISGVRPGEPWCLGSAILVFTQFRGRSVSSVASFGAALAILSLAIDPFSQAYVSITTCVRSLPNLAYIPRVCHVRGTIIGPNDESERSISADMQSAIFAGIYSPPANSSVITDVTCSTGNCSFPVLFTTLDMCHSCSDISDQVLKLDNKTWLLPGYGSTVSPSFKNYYGMYLVNMTTSANTRAILGPEKPRISLSDFQILALKCQGLYDCSHEIDSATYTAIAFECSLTPCVKTYMANMTNHVYAEHEDIRKRQFLHPGQRYDFPAKSFDLGVNRTFYNGSWIDCRASQNKTNTHTVDICSYNSYLESLHEHYTYLEPPLYYRPECTFKVGFHEVYTMKAFTDELFSGATVSYGERGHPRGDAWLLKLWNWGRLDISTVDAFAKGLATSIGATWRRNPKSLGIEETESDLKKAAEGVGATFEPVDGRWEFDYEQGNNGMSDALRRRALIVFGSIERRVLESRENGELPYHMLVEGNNYPE</sequence>
<reference evidence="2 3" key="1">
    <citation type="journal article" date="2011" name="PLoS Genet.">
        <title>Genome sequencing and comparative transcriptomics of the model entomopathogenic fungi Metarhizium anisopliae and M. acridum.</title>
        <authorList>
            <person name="Gao Q."/>
            <person name="Jin K."/>
            <person name="Ying S.H."/>
            <person name="Zhang Y."/>
            <person name="Xiao G."/>
            <person name="Shang Y."/>
            <person name="Duan Z."/>
            <person name="Hu X."/>
            <person name="Xie X.Q."/>
            <person name="Zhou G."/>
            <person name="Peng G."/>
            <person name="Luo Z."/>
            <person name="Huang W."/>
            <person name="Wang B."/>
            <person name="Fang W."/>
            <person name="Wang S."/>
            <person name="Zhong Y."/>
            <person name="Ma L.J."/>
            <person name="St Leger R.J."/>
            <person name="Zhao G.P."/>
            <person name="Pei Y."/>
            <person name="Feng M.G."/>
            <person name="Xia Y."/>
            <person name="Wang C."/>
        </authorList>
    </citation>
    <scope>NUCLEOTIDE SEQUENCE [LARGE SCALE GENOMIC DNA]</scope>
    <source>
        <strain evidence="2 3">CQMa 102</strain>
    </source>
</reference>
<dbReference type="PANTHER" id="PTHR35394:SF5">
    <property type="entry name" value="DUF3176 DOMAIN-CONTAINING PROTEIN"/>
    <property type="match status" value="1"/>
</dbReference>
<proteinExistence type="predicted"/>
<dbReference type="AlphaFoldDB" id="E9EFZ2"/>
<feature type="region of interest" description="Disordered" evidence="1">
    <location>
        <begin position="22"/>
        <end position="44"/>
    </location>
</feature>
<gene>
    <name evidence="2" type="ORF">MAC_08790</name>
</gene>
<keyword evidence="3" id="KW-1185">Reference proteome</keyword>